<reference evidence="1 2" key="1">
    <citation type="submission" date="2021-03" db="EMBL/GenBank/DDBJ databases">
        <title>Genomic Encyclopedia of Type Strains, Phase IV (KMG-IV): sequencing the most valuable type-strain genomes for metagenomic binning, comparative biology and taxonomic classification.</title>
        <authorList>
            <person name="Goeker M."/>
        </authorList>
    </citation>
    <scope>NUCLEOTIDE SEQUENCE [LARGE SCALE GENOMIC DNA]</scope>
    <source>
        <strain evidence="1 2">DSM 26806</strain>
    </source>
</reference>
<organism evidence="1 2">
    <name type="scientific">Paenibacillus shirakamiensis</name>
    <dbReference type="NCBI Taxonomy" id="1265935"/>
    <lineage>
        <taxon>Bacteria</taxon>
        <taxon>Bacillati</taxon>
        <taxon>Bacillota</taxon>
        <taxon>Bacilli</taxon>
        <taxon>Bacillales</taxon>
        <taxon>Paenibacillaceae</taxon>
        <taxon>Paenibacillus</taxon>
    </lineage>
</organism>
<evidence type="ECO:0000313" key="2">
    <source>
        <dbReference type="Proteomes" id="UP001519288"/>
    </source>
</evidence>
<keyword evidence="2" id="KW-1185">Reference proteome</keyword>
<name>A0ABS4JHS6_9BACL</name>
<sequence length="30" mass="3531">MKLILVVKNLRLDLKLVGKNGDFIMWNMVE</sequence>
<protein>
    <submittedName>
        <fullName evidence="1">Uncharacterized protein</fullName>
    </submittedName>
</protein>
<dbReference type="Proteomes" id="UP001519288">
    <property type="component" value="Unassembled WGS sequence"/>
</dbReference>
<dbReference type="EMBL" id="JAGGLD010000003">
    <property type="protein sequence ID" value="MBP2001247.1"/>
    <property type="molecule type" value="Genomic_DNA"/>
</dbReference>
<proteinExistence type="predicted"/>
<accession>A0ABS4JHS6</accession>
<comment type="caution">
    <text evidence="1">The sequence shown here is derived from an EMBL/GenBank/DDBJ whole genome shotgun (WGS) entry which is preliminary data.</text>
</comment>
<evidence type="ECO:0000313" key="1">
    <source>
        <dbReference type="EMBL" id="MBP2001247.1"/>
    </source>
</evidence>
<gene>
    <name evidence="1" type="ORF">J2Z69_002290</name>
</gene>